<feature type="transmembrane region" description="Helical" evidence="1">
    <location>
        <begin position="57"/>
        <end position="76"/>
    </location>
</feature>
<evidence type="ECO:0000313" key="3">
    <source>
        <dbReference type="Proteomes" id="UP000281955"/>
    </source>
</evidence>
<proteinExistence type="predicted"/>
<dbReference type="InParanoid" id="A0A420XN85"/>
<accession>A0A420XN85</accession>
<dbReference type="AlphaFoldDB" id="A0A420XN85"/>
<sequence length="157" mass="15626">MTAVLLCLHLVAVIVLVGPITVSASVFPRYAGAAAGPSERAPAARAVAGAMHRISRSYALPALAVPVLGIGTATALGVLADAWVLLSMALTAVAAAVLVLAVVPGQRAVLASLDDQEAGTQLSALLGRLRAVTGGFGVLWVAVVVLMVVRPGSSTGV</sequence>
<protein>
    <submittedName>
        <fullName evidence="2">Uncharacterized protein</fullName>
    </submittedName>
</protein>
<dbReference type="EMBL" id="RBWV01000013">
    <property type="protein sequence ID" value="RKS72747.1"/>
    <property type="molecule type" value="Genomic_DNA"/>
</dbReference>
<evidence type="ECO:0000256" key="1">
    <source>
        <dbReference type="SAM" id="Phobius"/>
    </source>
</evidence>
<name>A0A420XN85_9ACTN</name>
<keyword evidence="1" id="KW-0812">Transmembrane</keyword>
<comment type="caution">
    <text evidence="2">The sequence shown here is derived from an EMBL/GenBank/DDBJ whole genome shotgun (WGS) entry which is preliminary data.</text>
</comment>
<keyword evidence="3" id="KW-1185">Reference proteome</keyword>
<organism evidence="2 3">
    <name type="scientific">Motilibacter peucedani</name>
    <dbReference type="NCBI Taxonomy" id="598650"/>
    <lineage>
        <taxon>Bacteria</taxon>
        <taxon>Bacillati</taxon>
        <taxon>Actinomycetota</taxon>
        <taxon>Actinomycetes</taxon>
        <taxon>Motilibacterales</taxon>
        <taxon>Motilibacteraceae</taxon>
        <taxon>Motilibacter</taxon>
    </lineage>
</organism>
<dbReference type="RefSeq" id="WP_121194249.1">
    <property type="nucleotide sequence ID" value="NZ_RBWV01000013.1"/>
</dbReference>
<dbReference type="OrthoDB" id="3429068at2"/>
<feature type="transmembrane region" description="Helical" evidence="1">
    <location>
        <begin position="131"/>
        <end position="149"/>
    </location>
</feature>
<reference evidence="2 3" key="1">
    <citation type="submission" date="2018-10" db="EMBL/GenBank/DDBJ databases">
        <title>Genomic Encyclopedia of Archaeal and Bacterial Type Strains, Phase II (KMG-II): from individual species to whole genera.</title>
        <authorList>
            <person name="Goeker M."/>
        </authorList>
    </citation>
    <scope>NUCLEOTIDE SEQUENCE [LARGE SCALE GENOMIC DNA]</scope>
    <source>
        <strain evidence="2 3">RP-AC37</strain>
    </source>
</reference>
<keyword evidence="1" id="KW-0472">Membrane</keyword>
<gene>
    <name evidence="2" type="ORF">CLV35_2996</name>
</gene>
<feature type="transmembrane region" description="Helical" evidence="1">
    <location>
        <begin position="83"/>
        <end position="103"/>
    </location>
</feature>
<evidence type="ECO:0000313" key="2">
    <source>
        <dbReference type="EMBL" id="RKS72747.1"/>
    </source>
</evidence>
<keyword evidence="1" id="KW-1133">Transmembrane helix</keyword>
<dbReference type="Proteomes" id="UP000281955">
    <property type="component" value="Unassembled WGS sequence"/>
</dbReference>